<evidence type="ECO:0000256" key="1">
    <source>
        <dbReference type="ARBA" id="ARBA00001946"/>
    </source>
</evidence>
<protein>
    <recommendedName>
        <fullName evidence="4">Glyceraldehyde 3-phosphate phosphatase</fullName>
    </recommendedName>
</protein>
<dbReference type="GO" id="GO:0044281">
    <property type="term" value="P:small molecule metabolic process"/>
    <property type="evidence" value="ECO:0007669"/>
    <property type="project" value="UniProtKB-ARBA"/>
</dbReference>
<comment type="cofactor">
    <cofactor evidence="1">
        <name>Mg(2+)</name>
        <dbReference type="ChEBI" id="CHEBI:18420"/>
    </cofactor>
</comment>
<dbReference type="Pfam" id="PF00702">
    <property type="entry name" value="Hydrolase"/>
    <property type="match status" value="1"/>
</dbReference>
<dbReference type="Gene3D" id="1.10.150.520">
    <property type="match status" value="1"/>
</dbReference>
<dbReference type="SUPFAM" id="SSF56784">
    <property type="entry name" value="HAD-like"/>
    <property type="match status" value="1"/>
</dbReference>
<evidence type="ECO:0000256" key="4">
    <source>
        <dbReference type="ARBA" id="ARBA00019531"/>
    </source>
</evidence>
<name>A0A2U1S7R0_9EURY</name>
<evidence type="ECO:0000256" key="3">
    <source>
        <dbReference type="ARBA" id="ARBA00007958"/>
    </source>
</evidence>
<dbReference type="NCBIfam" id="TIGR02253">
    <property type="entry name" value="CTE7"/>
    <property type="match status" value="1"/>
</dbReference>
<dbReference type="InterPro" id="IPR006439">
    <property type="entry name" value="HAD-SF_hydro_IA"/>
</dbReference>
<evidence type="ECO:0000256" key="2">
    <source>
        <dbReference type="ARBA" id="ARBA00003513"/>
    </source>
</evidence>
<keyword evidence="6 8" id="KW-0378">Hydrolase</keyword>
<gene>
    <name evidence="8" type="primary">yjjG</name>
    <name evidence="8" type="ORF">MBBWO_09560</name>
</gene>
<evidence type="ECO:0000256" key="6">
    <source>
        <dbReference type="ARBA" id="ARBA00022801"/>
    </source>
</evidence>
<dbReference type="PRINTS" id="PR00413">
    <property type="entry name" value="HADHALOGNASE"/>
</dbReference>
<evidence type="ECO:0000313" key="9">
    <source>
        <dbReference type="Proteomes" id="UP000245577"/>
    </source>
</evidence>
<reference evidence="8 9" key="1">
    <citation type="submission" date="2017-03" db="EMBL/GenBank/DDBJ databases">
        <title>Genome sequence of Methanobrevibacter wosei.</title>
        <authorList>
            <person name="Poehlein A."/>
            <person name="Seedorf H."/>
            <person name="Daniel R."/>
        </authorList>
    </citation>
    <scope>NUCLEOTIDE SEQUENCE [LARGE SCALE GENOMIC DNA]</scope>
    <source>
        <strain evidence="8 9">DSM 11979</strain>
    </source>
</reference>
<dbReference type="PANTHER" id="PTHR46470:SF2">
    <property type="entry name" value="GLYCERALDEHYDE 3-PHOSPHATE PHOSPHATASE"/>
    <property type="match status" value="1"/>
</dbReference>
<keyword evidence="9" id="KW-1185">Reference proteome</keyword>
<dbReference type="Proteomes" id="UP000245577">
    <property type="component" value="Unassembled WGS sequence"/>
</dbReference>
<dbReference type="Gene3D" id="3.40.50.1000">
    <property type="entry name" value="HAD superfamily/HAD-like"/>
    <property type="match status" value="1"/>
</dbReference>
<dbReference type="AlphaFoldDB" id="A0A2U1S7R0"/>
<dbReference type="GO" id="GO:0016791">
    <property type="term" value="F:phosphatase activity"/>
    <property type="evidence" value="ECO:0007669"/>
    <property type="project" value="TreeGrafter"/>
</dbReference>
<keyword evidence="7" id="KW-0460">Magnesium</keyword>
<dbReference type="InterPro" id="IPR011950">
    <property type="entry name" value="HAD-SF_hydro_IA_CTE7"/>
</dbReference>
<dbReference type="SFLD" id="SFLDG01129">
    <property type="entry name" value="C1.5:_HAD__Beta-PGM__Phosphata"/>
    <property type="match status" value="1"/>
</dbReference>
<keyword evidence="5" id="KW-0479">Metal-binding</keyword>
<dbReference type="InterPro" id="IPR051400">
    <property type="entry name" value="HAD-like_hydrolase"/>
</dbReference>
<dbReference type="InterPro" id="IPR036412">
    <property type="entry name" value="HAD-like_sf"/>
</dbReference>
<evidence type="ECO:0000256" key="7">
    <source>
        <dbReference type="ARBA" id="ARBA00022842"/>
    </source>
</evidence>
<dbReference type="NCBIfam" id="TIGR01549">
    <property type="entry name" value="HAD-SF-IA-v1"/>
    <property type="match status" value="1"/>
</dbReference>
<comment type="similarity">
    <text evidence="3">Belongs to the HAD-like hydrolase superfamily.</text>
</comment>
<sequence length="239" mass="27284">MKKLRLMRKTDKADESVVFFDVDDTLLDTSTFAETARKAAIELMVDNGLPLDKDEAYYLLKDIIKEKGSNYDRHFNVLTKTVLGKEDPMLVALGMITYHNVKFALLRPFPKTDDTLIYLKSQGYRLAVISNGLTIKQWEKLVRLNIYPFFDEVITSEEVGFSKPSPKIYQEALRRMKGDPDKCVMIGNKFKEDALGAVNAGMSAILVNSNVTEREKIRIKKEKLDIKIIEDIGQVNRVL</sequence>
<evidence type="ECO:0000256" key="5">
    <source>
        <dbReference type="ARBA" id="ARBA00022723"/>
    </source>
</evidence>
<dbReference type="PANTHER" id="PTHR46470">
    <property type="entry name" value="N-ACYLNEURAMINATE-9-PHOSPHATASE"/>
    <property type="match status" value="1"/>
</dbReference>
<evidence type="ECO:0000313" key="8">
    <source>
        <dbReference type="EMBL" id="PWB86102.1"/>
    </source>
</evidence>
<proteinExistence type="inferred from homology"/>
<comment type="caution">
    <text evidence="8">The sequence shown here is derived from an EMBL/GenBank/DDBJ whole genome shotgun (WGS) entry which is preliminary data.</text>
</comment>
<comment type="function">
    <text evidence="2">Catalyzes the dephosphorylation of D,L-glyceraldehyde 3-phosphate in vitro.</text>
</comment>
<dbReference type="SFLD" id="SFLDS00003">
    <property type="entry name" value="Haloacid_Dehalogenase"/>
    <property type="match status" value="1"/>
</dbReference>
<accession>A0A2U1S7R0</accession>
<dbReference type="EMBL" id="MZGU01000004">
    <property type="protein sequence ID" value="PWB86102.1"/>
    <property type="molecule type" value="Genomic_DNA"/>
</dbReference>
<dbReference type="GO" id="GO:0046872">
    <property type="term" value="F:metal ion binding"/>
    <property type="evidence" value="ECO:0007669"/>
    <property type="project" value="UniProtKB-KW"/>
</dbReference>
<organism evidence="8 9">
    <name type="scientific">Methanobrevibacter woesei</name>
    <dbReference type="NCBI Taxonomy" id="190976"/>
    <lineage>
        <taxon>Archaea</taxon>
        <taxon>Methanobacteriati</taxon>
        <taxon>Methanobacteriota</taxon>
        <taxon>Methanomada group</taxon>
        <taxon>Methanobacteria</taxon>
        <taxon>Methanobacteriales</taxon>
        <taxon>Methanobacteriaceae</taxon>
        <taxon>Methanobrevibacter</taxon>
    </lineage>
</organism>
<dbReference type="InterPro" id="IPR023214">
    <property type="entry name" value="HAD_sf"/>
</dbReference>